<dbReference type="EMBL" id="JAJPDJ010000029">
    <property type="protein sequence ID" value="MCD7137676.1"/>
    <property type="molecule type" value="Genomic_DNA"/>
</dbReference>
<name>A0ABS8R9H8_9LACO</name>
<dbReference type="PANTHER" id="PTHR43806">
    <property type="entry name" value="PEPTIDASE S8"/>
    <property type="match status" value="1"/>
</dbReference>
<evidence type="ECO:0000256" key="3">
    <source>
        <dbReference type="ARBA" id="ARBA00022801"/>
    </source>
</evidence>
<protein>
    <submittedName>
        <fullName evidence="6">S8 family peptidase</fullName>
    </submittedName>
</protein>
<dbReference type="InterPro" id="IPR000209">
    <property type="entry name" value="Peptidase_S8/S53_dom"/>
</dbReference>
<dbReference type="InterPro" id="IPR050131">
    <property type="entry name" value="Peptidase_S8_subtilisin-like"/>
</dbReference>
<evidence type="ECO:0000313" key="6">
    <source>
        <dbReference type="EMBL" id="MCD7137676.1"/>
    </source>
</evidence>
<sequence length="744" mass="84379">MNEILSIKGKFDHISNRSRPGSPKLPNGAKVSSKKLQKLIYDLQRMEQYWKKHKEIPGMLISVFYIKIAAKSNRISGFFSKSKASNEKIVGAKFGPDNKGKDRHIITYNVNAEDVQDSIKHASNAINILENQFGNEIDYKTFNDDKTINKLDFNSFDISRTMFKKIIVDAWFVEKFDIDESTVSGSDYRIVTFYNTGREIKHVLKNIGININNDQMLDEQTVRLSENDLKLLDERAPYLTAMSADDLSKYTSADFGIKDSFQNKTVPAPTTEPVVGVIDTPFDTNVYFSDWVDYEDRIDPNIPRETSDGNHGTCVDSIIVDGPSLNPELDDGCGRFRIKHFGVALSSSRTSSFTLIKKIESIIRENQDIKVWNISLGSETEVNKNFISAEGAALDKLQVEYNVIFVVSATNKRADESENKRIGAPADSINSIVVGAVDKDNNVPSYSRKGGVLSFFIKPDISCFGGDTNGYMKVVDSYGQIDDRGTSFSAAWITRKLAYLIEVIGLSREVAKALIIDSAYGWGVLPKNHNYIGNGIVPRNIKDILETQNDEIRFVIQGISDKWNTYNYNLPIPTDKDNKYPFFARATMCYFSKCTRAQGVDYTNTELDLYLGRIKDNGNVDSINENHQSDLTDTHISEEDARNNFRKWDTVKHINQTVKASARPKKVYKNPMWGINVKSKDRLGHNNRKNIPFGIVVTLKEMNGENRIDDFIQRLNLRGWIVSKIDVQERINVYNQAEQDIEWE</sequence>
<dbReference type="CDD" id="cd04847">
    <property type="entry name" value="Peptidases_S8_Subtilisin_like_2"/>
    <property type="match status" value="1"/>
</dbReference>
<evidence type="ECO:0000256" key="2">
    <source>
        <dbReference type="ARBA" id="ARBA00022670"/>
    </source>
</evidence>
<proteinExistence type="inferred from homology"/>
<comment type="similarity">
    <text evidence="1">Belongs to the peptidase S8 family.</text>
</comment>
<dbReference type="InterPro" id="IPR036852">
    <property type="entry name" value="Peptidase_S8/S53_dom_sf"/>
</dbReference>
<accession>A0ABS8R9H8</accession>
<dbReference type="SUPFAM" id="SSF52743">
    <property type="entry name" value="Subtilisin-like"/>
    <property type="match status" value="1"/>
</dbReference>
<evidence type="ECO:0000313" key="7">
    <source>
        <dbReference type="Proteomes" id="UP001200032"/>
    </source>
</evidence>
<keyword evidence="2" id="KW-0645">Protease</keyword>
<reference evidence="6 7" key="1">
    <citation type="submission" date="2021-12" db="EMBL/GenBank/DDBJ databases">
        <title>A phylogenomic analysis of Limosilactobacillus reuteri reveals ancient and stable evolutionary relationships with rodents and birds and zoonotic transmission to humans.</title>
        <authorList>
            <person name="Li F."/>
            <person name="Li X."/>
            <person name="Cheng C."/>
            <person name="Tollenaar S."/>
            <person name="Zhang J.S."/>
            <person name="Simpson D."/>
            <person name="Tasseva G."/>
            <person name="Perez-Munoz M.E."/>
            <person name="Frese S."/>
            <person name="Gaenzle M.G."/>
            <person name="Walter J."/>
            <person name="Zheng J."/>
        </authorList>
    </citation>
    <scope>NUCLEOTIDE SEQUENCE [LARGE SCALE GENOMIC DNA]</scope>
    <source>
        <strain evidence="6 7">WF-AF5-A</strain>
    </source>
</reference>
<evidence type="ECO:0000256" key="1">
    <source>
        <dbReference type="ARBA" id="ARBA00011073"/>
    </source>
</evidence>
<evidence type="ECO:0000256" key="4">
    <source>
        <dbReference type="ARBA" id="ARBA00022825"/>
    </source>
</evidence>
<keyword evidence="3" id="KW-0378">Hydrolase</keyword>
<gene>
    <name evidence="6" type="ORF">LTY59_00295</name>
</gene>
<keyword evidence="4" id="KW-0720">Serine protease</keyword>
<comment type="caution">
    <text evidence="6">The sequence shown here is derived from an EMBL/GenBank/DDBJ whole genome shotgun (WGS) entry which is preliminary data.</text>
</comment>
<keyword evidence="7" id="KW-1185">Reference proteome</keyword>
<dbReference type="Gene3D" id="3.40.50.200">
    <property type="entry name" value="Peptidase S8/S53 domain"/>
    <property type="match status" value="1"/>
</dbReference>
<dbReference type="Pfam" id="PF00082">
    <property type="entry name" value="Peptidase_S8"/>
    <property type="match status" value="1"/>
</dbReference>
<dbReference type="InterPro" id="IPR034074">
    <property type="entry name" value="Y4bN_pept_dom"/>
</dbReference>
<evidence type="ECO:0000259" key="5">
    <source>
        <dbReference type="Pfam" id="PF00082"/>
    </source>
</evidence>
<feature type="domain" description="Peptidase S8/S53" evidence="5">
    <location>
        <begin position="272"/>
        <end position="519"/>
    </location>
</feature>
<dbReference type="Proteomes" id="UP001200032">
    <property type="component" value="Unassembled WGS sequence"/>
</dbReference>
<dbReference type="PANTHER" id="PTHR43806:SF11">
    <property type="entry name" value="CEREVISIN-RELATED"/>
    <property type="match status" value="1"/>
</dbReference>
<organism evidence="6 7">
    <name type="scientific">Limosilactobacillus balticus</name>
    <dbReference type="NCBI Taxonomy" id="2759747"/>
    <lineage>
        <taxon>Bacteria</taxon>
        <taxon>Bacillati</taxon>
        <taxon>Bacillota</taxon>
        <taxon>Bacilli</taxon>
        <taxon>Lactobacillales</taxon>
        <taxon>Lactobacillaceae</taxon>
        <taxon>Limosilactobacillus</taxon>
    </lineage>
</organism>
<dbReference type="RefSeq" id="WP_182588340.1">
    <property type="nucleotide sequence ID" value="NZ_JACIVH010000034.1"/>
</dbReference>